<keyword evidence="2" id="KW-1185">Reference proteome</keyword>
<gene>
    <name evidence="1" type="ORF">G0U57_007453</name>
</gene>
<dbReference type="Proteomes" id="UP000765507">
    <property type="component" value="Unassembled WGS sequence"/>
</dbReference>
<sequence length="105" mass="11562">MFLHVIHPTCLAAQQRGQDTLERRCCTVAVVERIVKLIEELPENSPPGAILANFLIAVGNLSTITPALEPELETHLLRAALHAIFTLGTEKDTTQVRVDHAKVMD</sequence>
<organism evidence="1 2">
    <name type="scientific">Chelydra serpentina</name>
    <name type="common">Snapping turtle</name>
    <name type="synonym">Testudo serpentina</name>
    <dbReference type="NCBI Taxonomy" id="8475"/>
    <lineage>
        <taxon>Eukaryota</taxon>
        <taxon>Metazoa</taxon>
        <taxon>Chordata</taxon>
        <taxon>Craniata</taxon>
        <taxon>Vertebrata</taxon>
        <taxon>Euteleostomi</taxon>
        <taxon>Archelosauria</taxon>
        <taxon>Testudinata</taxon>
        <taxon>Testudines</taxon>
        <taxon>Cryptodira</taxon>
        <taxon>Durocryptodira</taxon>
        <taxon>Americhelydia</taxon>
        <taxon>Chelydroidea</taxon>
        <taxon>Chelydridae</taxon>
        <taxon>Chelydra</taxon>
    </lineage>
</organism>
<protein>
    <submittedName>
        <fullName evidence="1">Uncharacterized protein</fullName>
    </submittedName>
</protein>
<evidence type="ECO:0000313" key="2">
    <source>
        <dbReference type="Proteomes" id="UP000765507"/>
    </source>
</evidence>
<dbReference type="OrthoDB" id="10647905at2759"/>
<reference evidence="1 2" key="1">
    <citation type="journal article" date="2020" name="G3 (Bethesda)">
        <title>Draft Genome of the Common Snapping Turtle, Chelydra serpentina, a Model for Phenotypic Plasticity in Reptiles.</title>
        <authorList>
            <person name="Das D."/>
            <person name="Singh S.K."/>
            <person name="Bierstedt J."/>
            <person name="Erickson A."/>
            <person name="Galli G.L.J."/>
            <person name="Crossley D.A. 2nd"/>
            <person name="Rhen T."/>
        </authorList>
    </citation>
    <scope>NUCLEOTIDE SEQUENCE [LARGE SCALE GENOMIC DNA]</scope>
    <source>
        <strain evidence="1">KW</strain>
    </source>
</reference>
<evidence type="ECO:0000313" key="1">
    <source>
        <dbReference type="EMBL" id="KAG6928829.1"/>
    </source>
</evidence>
<comment type="caution">
    <text evidence="1">The sequence shown here is derived from an EMBL/GenBank/DDBJ whole genome shotgun (WGS) entry which is preliminary data.</text>
</comment>
<dbReference type="EMBL" id="JAHGAV010000200">
    <property type="protein sequence ID" value="KAG6928829.1"/>
    <property type="molecule type" value="Genomic_DNA"/>
</dbReference>
<accession>A0A8T1SIQ1</accession>
<proteinExistence type="predicted"/>
<dbReference type="AlphaFoldDB" id="A0A8T1SIQ1"/>
<name>A0A8T1SIQ1_CHESE</name>